<dbReference type="GO" id="GO:0043565">
    <property type="term" value="F:sequence-specific DNA binding"/>
    <property type="evidence" value="ECO:0007669"/>
    <property type="project" value="InterPro"/>
</dbReference>
<dbReference type="SUPFAM" id="SSF74784">
    <property type="entry name" value="Translin"/>
    <property type="match status" value="1"/>
</dbReference>
<dbReference type="EMBL" id="JAEMGP010000002">
    <property type="protein sequence ID" value="KAG5213512.1"/>
    <property type="molecule type" value="Genomic_DNA"/>
</dbReference>
<protein>
    <submittedName>
        <fullName evidence="1">Uncharacterized protein</fullName>
    </submittedName>
</protein>
<proteinExistence type="predicted"/>
<gene>
    <name evidence="1" type="ORF">JEQ12_009298</name>
</gene>
<dbReference type="Proteomes" id="UP000664991">
    <property type="component" value="Unassembled WGS sequence"/>
</dbReference>
<dbReference type="InterPro" id="IPR036081">
    <property type="entry name" value="Translin_sf"/>
</dbReference>
<name>A0A836ACX3_SHEEP</name>
<dbReference type="InterPro" id="IPR016069">
    <property type="entry name" value="Translin_C"/>
</dbReference>
<sequence length="158" mass="17865">MEDDRKHLEQSELAGGTQQNTQFWLYSCSCQFACRHTAQKRQLRAQRLKLLNGNFSASLSWVVDTNGMTPWGSVSRGGEFHDGNKIDSFGFWMWVISLISGMPLAIPSLENDSLRKRYEGLKYDVKKVKEVVCHLSIRGCNREPAAACVQQGAPRRPC</sequence>
<dbReference type="Gene3D" id="1.20.58.200">
    <property type="entry name" value="Translin, domain 2"/>
    <property type="match status" value="1"/>
</dbReference>
<comment type="caution">
    <text evidence="1">The sequence shown here is derived from an EMBL/GenBank/DDBJ whole genome shotgun (WGS) entry which is preliminary data.</text>
</comment>
<organism evidence="1 2">
    <name type="scientific">Ovis aries</name>
    <name type="common">Sheep</name>
    <dbReference type="NCBI Taxonomy" id="9940"/>
    <lineage>
        <taxon>Eukaryota</taxon>
        <taxon>Metazoa</taxon>
        <taxon>Chordata</taxon>
        <taxon>Craniata</taxon>
        <taxon>Vertebrata</taxon>
        <taxon>Euteleostomi</taxon>
        <taxon>Mammalia</taxon>
        <taxon>Eutheria</taxon>
        <taxon>Laurasiatheria</taxon>
        <taxon>Artiodactyla</taxon>
        <taxon>Ruminantia</taxon>
        <taxon>Pecora</taxon>
        <taxon>Bovidae</taxon>
        <taxon>Caprinae</taxon>
        <taxon>Ovis</taxon>
    </lineage>
</organism>
<dbReference type="InterPro" id="IPR002848">
    <property type="entry name" value="Translin_fam"/>
</dbReference>
<reference evidence="1 2" key="1">
    <citation type="submission" date="2020-12" db="EMBL/GenBank/DDBJ databases">
        <title>De novo assembly of Tibetan sheep genome.</title>
        <authorList>
            <person name="Li X."/>
        </authorList>
    </citation>
    <scope>NUCLEOTIDE SEQUENCE [LARGE SCALE GENOMIC DNA]</scope>
    <source>
        <tissue evidence="1">Heart</tissue>
    </source>
</reference>
<evidence type="ECO:0000313" key="2">
    <source>
        <dbReference type="Proteomes" id="UP000664991"/>
    </source>
</evidence>
<accession>A0A836ACX3</accession>
<evidence type="ECO:0000313" key="1">
    <source>
        <dbReference type="EMBL" id="KAG5213512.1"/>
    </source>
</evidence>
<dbReference type="Pfam" id="PF01997">
    <property type="entry name" value="Translin"/>
    <property type="match status" value="1"/>
</dbReference>
<dbReference type="AlphaFoldDB" id="A0A836ACX3"/>
<dbReference type="PROSITE" id="PS51257">
    <property type="entry name" value="PROKAR_LIPOPROTEIN"/>
    <property type="match status" value="1"/>
</dbReference>